<feature type="region of interest" description="Disordered" evidence="1">
    <location>
        <begin position="40"/>
        <end position="147"/>
    </location>
</feature>
<feature type="compositionally biased region" description="Low complexity" evidence="1">
    <location>
        <begin position="66"/>
        <end position="83"/>
    </location>
</feature>
<feature type="compositionally biased region" description="Acidic residues" evidence="1">
    <location>
        <begin position="356"/>
        <end position="366"/>
    </location>
</feature>
<gene>
    <name evidence="2" type="ORF">GOMPHAMPRED_001303</name>
</gene>
<accession>A0A8H3F5J0</accession>
<proteinExistence type="predicted"/>
<feature type="compositionally biased region" description="Pro residues" evidence="1">
    <location>
        <begin position="96"/>
        <end position="106"/>
    </location>
</feature>
<sequence length="366" mass="39729">MKSPYLLTALGFVAAHSHFPRNQNLQIRSFGSVGDYIPTLWRRGSPPPPSNRKARDGSSQRSRPVSEAQSPSSGGRSSSQAPSQDRRSRFNFSFPPVRPAAPPPAPASGSSNPPQQPPQGPQHIPGQDPSRSHAGPSGPPSAQEGGQIPAAAARLPERKAGVDMLKSRARTDPFPPDATLSLEGWRVKSEVMASVRDAEQKRAMAQTLRRQVREKVKPIIQGTKNPTQFFGQQAEQQGTALRKHRLDAQNVLTTTEAHVLEAKTAGQKATSSGMYSTAADQFKKAYRGDSRRHIYVAHDIALRHKIDYEHLKHSQQASKIPQAKADYKSAVGRLRKTVSTHADVQNAFSGSSSSESEGEGFSDVSE</sequence>
<name>A0A8H3F5J0_9LECA</name>
<dbReference type="AlphaFoldDB" id="A0A8H3F5J0"/>
<dbReference type="Proteomes" id="UP000664169">
    <property type="component" value="Unassembled WGS sequence"/>
</dbReference>
<organism evidence="2 3">
    <name type="scientific">Gomphillus americanus</name>
    <dbReference type="NCBI Taxonomy" id="1940652"/>
    <lineage>
        <taxon>Eukaryota</taxon>
        <taxon>Fungi</taxon>
        <taxon>Dikarya</taxon>
        <taxon>Ascomycota</taxon>
        <taxon>Pezizomycotina</taxon>
        <taxon>Lecanoromycetes</taxon>
        <taxon>OSLEUM clade</taxon>
        <taxon>Ostropomycetidae</taxon>
        <taxon>Ostropales</taxon>
        <taxon>Graphidaceae</taxon>
        <taxon>Gomphilloideae</taxon>
        <taxon>Gomphillus</taxon>
    </lineage>
</organism>
<dbReference type="EMBL" id="CAJPDQ010000012">
    <property type="protein sequence ID" value="CAF9917550.1"/>
    <property type="molecule type" value="Genomic_DNA"/>
</dbReference>
<protein>
    <submittedName>
        <fullName evidence="2">Uncharacterized protein</fullName>
    </submittedName>
</protein>
<keyword evidence="3" id="KW-1185">Reference proteome</keyword>
<evidence type="ECO:0000313" key="3">
    <source>
        <dbReference type="Proteomes" id="UP000664169"/>
    </source>
</evidence>
<comment type="caution">
    <text evidence="2">The sequence shown here is derived from an EMBL/GenBank/DDBJ whole genome shotgun (WGS) entry which is preliminary data.</text>
</comment>
<evidence type="ECO:0000256" key="1">
    <source>
        <dbReference type="SAM" id="MobiDB-lite"/>
    </source>
</evidence>
<feature type="region of interest" description="Disordered" evidence="1">
    <location>
        <begin position="342"/>
        <end position="366"/>
    </location>
</feature>
<evidence type="ECO:0000313" key="2">
    <source>
        <dbReference type="EMBL" id="CAF9917550.1"/>
    </source>
</evidence>
<reference evidence="2" key="1">
    <citation type="submission" date="2021-03" db="EMBL/GenBank/DDBJ databases">
        <authorList>
            <person name="Tagirdzhanova G."/>
        </authorList>
    </citation>
    <scope>NUCLEOTIDE SEQUENCE</scope>
</reference>